<evidence type="ECO:0000256" key="3">
    <source>
        <dbReference type="ARBA" id="ARBA00022692"/>
    </source>
</evidence>
<comment type="subcellular location">
    <subcellularLocation>
        <location evidence="1">Cell membrane</location>
        <topology evidence="1">Multi-pass membrane protein</topology>
    </subcellularLocation>
</comment>
<dbReference type="Pfam" id="PF12698">
    <property type="entry name" value="ABC2_membrane_3"/>
    <property type="match status" value="1"/>
</dbReference>
<organism evidence="8 9">
    <name type="scientific">Paenibacillus anaericanus</name>
    <dbReference type="NCBI Taxonomy" id="170367"/>
    <lineage>
        <taxon>Bacteria</taxon>
        <taxon>Bacillati</taxon>
        <taxon>Bacillota</taxon>
        <taxon>Bacilli</taxon>
        <taxon>Bacillales</taxon>
        <taxon>Paenibacillaceae</taxon>
        <taxon>Paenibacillus</taxon>
    </lineage>
</organism>
<feature type="domain" description="ABC-2 type transporter transmembrane" evidence="7">
    <location>
        <begin position="20"/>
        <end position="331"/>
    </location>
</feature>
<dbReference type="PANTHER" id="PTHR30294:SF29">
    <property type="entry name" value="MULTIDRUG ABC TRANSPORTER PERMEASE YBHS-RELATED"/>
    <property type="match status" value="1"/>
</dbReference>
<dbReference type="PANTHER" id="PTHR30294">
    <property type="entry name" value="MEMBRANE COMPONENT OF ABC TRANSPORTER YHHJ-RELATED"/>
    <property type="match status" value="1"/>
</dbReference>
<reference evidence="8 9" key="1">
    <citation type="submission" date="2018-12" db="EMBL/GenBank/DDBJ databases">
        <authorList>
            <person name="Sun L."/>
            <person name="Chen Z."/>
        </authorList>
    </citation>
    <scope>NUCLEOTIDE SEQUENCE [LARGE SCALE GENOMIC DNA]</scope>
    <source>
        <strain evidence="8 9">DSM 15890</strain>
    </source>
</reference>
<keyword evidence="3 6" id="KW-0812">Transmembrane</keyword>
<gene>
    <name evidence="8" type="ORF">EJP82_09850</name>
</gene>
<protein>
    <submittedName>
        <fullName evidence="8">ABC transporter permease</fullName>
    </submittedName>
</protein>
<feature type="transmembrane region" description="Helical" evidence="6">
    <location>
        <begin position="222"/>
        <end position="249"/>
    </location>
</feature>
<evidence type="ECO:0000256" key="6">
    <source>
        <dbReference type="SAM" id="Phobius"/>
    </source>
</evidence>
<evidence type="ECO:0000256" key="2">
    <source>
        <dbReference type="ARBA" id="ARBA00022475"/>
    </source>
</evidence>
<accession>A0A433YAV1</accession>
<dbReference type="InterPro" id="IPR013525">
    <property type="entry name" value="ABC2_TM"/>
</dbReference>
<keyword evidence="2" id="KW-1003">Cell membrane</keyword>
<evidence type="ECO:0000256" key="4">
    <source>
        <dbReference type="ARBA" id="ARBA00022989"/>
    </source>
</evidence>
<keyword evidence="9" id="KW-1185">Reference proteome</keyword>
<dbReference type="AlphaFoldDB" id="A0A433YAV1"/>
<feature type="transmembrane region" description="Helical" evidence="6">
    <location>
        <begin position="314"/>
        <end position="332"/>
    </location>
</feature>
<comment type="caution">
    <text evidence="8">The sequence shown here is derived from an EMBL/GenBank/DDBJ whole genome shotgun (WGS) entry which is preliminary data.</text>
</comment>
<dbReference type="RefSeq" id="WP_127191879.1">
    <property type="nucleotide sequence ID" value="NZ_RZNY01000006.1"/>
</dbReference>
<feature type="transmembrane region" description="Helical" evidence="6">
    <location>
        <begin position="256"/>
        <end position="276"/>
    </location>
</feature>
<dbReference type="OrthoDB" id="1655516at2"/>
<name>A0A433YAV1_9BACL</name>
<evidence type="ECO:0000259" key="7">
    <source>
        <dbReference type="Pfam" id="PF12698"/>
    </source>
</evidence>
<evidence type="ECO:0000256" key="1">
    <source>
        <dbReference type="ARBA" id="ARBA00004651"/>
    </source>
</evidence>
<dbReference type="GO" id="GO:0140359">
    <property type="term" value="F:ABC-type transporter activity"/>
    <property type="evidence" value="ECO:0007669"/>
    <property type="project" value="InterPro"/>
</dbReference>
<feature type="transmembrane region" description="Helical" evidence="6">
    <location>
        <begin position="21"/>
        <end position="41"/>
    </location>
</feature>
<feature type="transmembrane region" description="Helical" evidence="6">
    <location>
        <begin position="150"/>
        <end position="169"/>
    </location>
</feature>
<evidence type="ECO:0000313" key="9">
    <source>
        <dbReference type="Proteomes" id="UP000279446"/>
    </source>
</evidence>
<keyword evidence="4 6" id="KW-1133">Transmembrane helix</keyword>
<dbReference type="InterPro" id="IPR051449">
    <property type="entry name" value="ABC-2_transporter_component"/>
</dbReference>
<sequence length="339" mass="37616">MSTCIVFTNNFKRGLSNKVTFLITAFIPIVVIILGICANYFSQPSFNIGLLNSEQSDVSQKVVQSLKDTKGIQVGFASSSTLQTDLITGKFTAVVDFSGEEGHFTLLSSKNESVTKELEQLINRYMADPVSIIDINSLQETSLGIPQRTMAFIVMVLMLTSTVTASIMIKDKNTGTFTRFLYSPQKVATYIVGNILYNFTISYIQFVIAILMISLFRVDIGIHYYNLLLMGIWVSALATAFGTCIASLFKKEMYANLFSSCIALVLSLIGGTFVAVDRMPTLLTYISVISPTRWVIEATTYMEKGHLWFSTPKYISILTLFILIFAIIAIISNKKGARK</sequence>
<feature type="transmembrane region" description="Helical" evidence="6">
    <location>
        <begin position="190"/>
        <end position="216"/>
    </location>
</feature>
<dbReference type="Proteomes" id="UP000279446">
    <property type="component" value="Unassembled WGS sequence"/>
</dbReference>
<dbReference type="EMBL" id="RZNY01000006">
    <property type="protein sequence ID" value="RUT46994.1"/>
    <property type="molecule type" value="Genomic_DNA"/>
</dbReference>
<evidence type="ECO:0000256" key="5">
    <source>
        <dbReference type="ARBA" id="ARBA00023136"/>
    </source>
</evidence>
<proteinExistence type="predicted"/>
<dbReference type="GO" id="GO:0005886">
    <property type="term" value="C:plasma membrane"/>
    <property type="evidence" value="ECO:0007669"/>
    <property type="project" value="UniProtKB-SubCell"/>
</dbReference>
<keyword evidence="5 6" id="KW-0472">Membrane</keyword>
<evidence type="ECO:0000313" key="8">
    <source>
        <dbReference type="EMBL" id="RUT46994.1"/>
    </source>
</evidence>